<dbReference type="HOGENOM" id="CLU_062773_0_0_9"/>
<dbReference type="PATRIC" id="fig|698758.3.peg.237"/>
<evidence type="ECO:0000313" key="2">
    <source>
        <dbReference type="EMBL" id="BAM46367.1"/>
    </source>
</evidence>
<proteinExistence type="predicted"/>
<evidence type="ECO:0000313" key="3">
    <source>
        <dbReference type="Proteomes" id="UP000006294"/>
    </source>
</evidence>
<reference evidence="2 3" key="1">
    <citation type="submission" date="2011-01" db="EMBL/GenBank/DDBJ databases">
        <title>Whole genome sequence of Amphibacillus xylinus NBRC 15112.</title>
        <authorList>
            <person name="Nakazawa H."/>
            <person name="Katano Y."/>
            <person name="Nakamura S."/>
            <person name="Sasagawa M."/>
            <person name="Fukada J."/>
            <person name="Arai T."/>
            <person name="Sasakura N."/>
            <person name="Mochizuki D."/>
            <person name="Hosoyama A."/>
            <person name="Harada K."/>
            <person name="Horikawa H."/>
            <person name="Kato Y."/>
            <person name="Harada T."/>
            <person name="Sasaki K."/>
            <person name="Sekiguchi M."/>
            <person name="Hodoyama M."/>
            <person name="Nishiko R."/>
            <person name="Narita H."/>
            <person name="Hanamaki A."/>
            <person name="Hata C."/>
            <person name="Konno Y."/>
            <person name="Niimura Y."/>
            <person name="Yamazaki S."/>
            <person name="Fujita N."/>
        </authorList>
    </citation>
    <scope>NUCLEOTIDE SEQUENCE [LARGE SCALE GENOMIC DNA]</scope>
    <source>
        <strain evidence="3">ATCC 51415 / DSM 6626 / JCM 7361 / LMG 17667 / NBRC 15112 / Ep01</strain>
    </source>
</reference>
<dbReference type="PANTHER" id="PTHR36836">
    <property type="entry name" value="COLANIC ACID BIOSYNTHESIS PROTEIN WCAK"/>
    <property type="match status" value="1"/>
</dbReference>
<organism evidence="2 3">
    <name type="scientific">Amphibacillus xylanus (strain ATCC 51415 / DSM 6626 / JCM 7361 / LMG 17667 / NBRC 15112 / Ep01)</name>
    <dbReference type="NCBI Taxonomy" id="698758"/>
    <lineage>
        <taxon>Bacteria</taxon>
        <taxon>Bacillati</taxon>
        <taxon>Bacillota</taxon>
        <taxon>Bacilli</taxon>
        <taxon>Bacillales</taxon>
        <taxon>Bacillaceae</taxon>
        <taxon>Amphibacillus</taxon>
    </lineage>
</organism>
<sequence>MKKVLYIGWIGYRNLGDELMFDLFKEHLSTLGEDFSVDGVNIEHRYLKNIPIENYDLIVLGGGSILGGNNHYLHPYIIDYLYKCILLNKKIMIWGSGIDWGPKALIEQLESTGNIPLALNEDLKAKIKTVFEESVWTGVRGPLTLALLKAHGVDKCHISGDPGFLMNVDQLSKEDQVMINLDFTDKQEKIIGVNWGTSFNNIYGGNEEQVEDQLVDALKQLINQGYHIYLYTVWNTDLPAIERLYQKLNDHKNVTFDKTLYNHNQLLSLNTKFILTINFKLHPNYISLAANTPFIAFGYRFKIFDFAKSVDLEDFVISTDETNISQQIQSKVSNIISDKSQIKTKMNEQLNYYRDKISEPFKNNLYL</sequence>
<dbReference type="Proteomes" id="UP000006294">
    <property type="component" value="Chromosome"/>
</dbReference>
<dbReference type="RefSeq" id="WP_015008973.1">
    <property type="nucleotide sequence ID" value="NC_018704.1"/>
</dbReference>
<keyword evidence="3" id="KW-1185">Reference proteome</keyword>
<dbReference type="PANTHER" id="PTHR36836:SF1">
    <property type="entry name" value="COLANIC ACID BIOSYNTHESIS PROTEIN WCAK"/>
    <property type="match status" value="1"/>
</dbReference>
<dbReference type="KEGG" id="axl:AXY_02350"/>
<feature type="domain" description="Polysaccharide pyruvyl transferase" evidence="1">
    <location>
        <begin position="14"/>
        <end position="299"/>
    </location>
</feature>
<protein>
    <recommendedName>
        <fullName evidence="1">Polysaccharide pyruvyl transferase domain-containing protein</fullName>
    </recommendedName>
</protein>
<name>K0IZH3_AMPXN</name>
<dbReference type="eggNOG" id="COG2327">
    <property type="taxonomic scope" value="Bacteria"/>
</dbReference>
<gene>
    <name evidence="2" type="ordered locus">AXY_02350</name>
</gene>
<dbReference type="OrthoDB" id="2522120at2"/>
<dbReference type="STRING" id="698758.AXY_02350"/>
<dbReference type="AlphaFoldDB" id="K0IZH3"/>
<accession>K0IZH3</accession>
<dbReference type="EMBL" id="AP012050">
    <property type="protein sequence ID" value="BAM46367.1"/>
    <property type="molecule type" value="Genomic_DNA"/>
</dbReference>
<evidence type="ECO:0000259" key="1">
    <source>
        <dbReference type="Pfam" id="PF04230"/>
    </source>
</evidence>
<dbReference type="InterPro" id="IPR007345">
    <property type="entry name" value="Polysacch_pyruvyl_Trfase"/>
</dbReference>
<dbReference type="Pfam" id="PF04230">
    <property type="entry name" value="PS_pyruv_trans"/>
    <property type="match status" value="1"/>
</dbReference>